<dbReference type="Proteomes" id="UP000397656">
    <property type="component" value="Chromosome 2"/>
</dbReference>
<dbReference type="SUPFAM" id="SSF53448">
    <property type="entry name" value="Nucleotide-diphospho-sugar transferases"/>
    <property type="match status" value="1"/>
</dbReference>
<dbReference type="GO" id="GO:0016740">
    <property type="term" value="F:transferase activity"/>
    <property type="evidence" value="ECO:0007669"/>
    <property type="project" value="UniProtKB-KW"/>
</dbReference>
<protein>
    <submittedName>
        <fullName evidence="1">Sugar transferase</fullName>
    </submittedName>
</protein>
<keyword evidence="1" id="KW-0808">Transferase</keyword>
<reference evidence="1 2" key="1">
    <citation type="submission" date="2020-10" db="EMBL/GenBank/DDBJ databases">
        <title>Complete genome sequence of Cupriavidus basilensis CCUG 49340T.</title>
        <authorList>
            <person name="Salva-Serra F."/>
            <person name="Donoso R.A."/>
            <person name="Cho K.H."/>
            <person name="Yoo J.A."/>
            <person name="Lee K."/>
            <person name="Yoon S.-H."/>
            <person name="Perez-Pantoja D."/>
            <person name="Moore E.R.B."/>
        </authorList>
    </citation>
    <scope>NUCLEOTIDE SEQUENCE [LARGE SCALE GENOMIC DNA]</scope>
    <source>
        <strain evidence="2">CCUG 49340</strain>
    </source>
</reference>
<proteinExistence type="predicted"/>
<name>A0A643FQQ6_9BURK</name>
<dbReference type="GeneID" id="98404196"/>
<evidence type="ECO:0000313" key="1">
    <source>
        <dbReference type="EMBL" id="QOT80681.1"/>
    </source>
</evidence>
<accession>A0A643FQQ6</accession>
<dbReference type="Gene3D" id="3.90.550.10">
    <property type="entry name" value="Spore Coat Polysaccharide Biosynthesis Protein SpsA, Chain A"/>
    <property type="match status" value="1"/>
</dbReference>
<dbReference type="InterPro" id="IPR029044">
    <property type="entry name" value="Nucleotide-diphossugar_trans"/>
</dbReference>
<gene>
    <name evidence="1" type="ORF">F7R26_024975</name>
</gene>
<evidence type="ECO:0000313" key="2">
    <source>
        <dbReference type="Proteomes" id="UP000397656"/>
    </source>
</evidence>
<dbReference type="EMBL" id="CP062804">
    <property type="protein sequence ID" value="QOT80681.1"/>
    <property type="molecule type" value="Genomic_DNA"/>
</dbReference>
<organism evidence="1 2">
    <name type="scientific">Cupriavidus basilensis</name>
    <dbReference type="NCBI Taxonomy" id="68895"/>
    <lineage>
        <taxon>Bacteria</taxon>
        <taxon>Pseudomonadati</taxon>
        <taxon>Pseudomonadota</taxon>
        <taxon>Betaproteobacteria</taxon>
        <taxon>Burkholderiales</taxon>
        <taxon>Burkholderiaceae</taxon>
        <taxon>Cupriavidus</taxon>
    </lineage>
</organism>
<dbReference type="AlphaFoldDB" id="A0A643FQQ6"/>
<sequence length="309" mass="35161">MNKSQKSLAPIVLFVFARPDHTKRTLEALAANDLAEDSDLIIYSDAARNQLQFDAVNEVRLLAKATTGFRSVTLIERQSNYGLAKNIIEGVTEACARYERVIVLEDDHVTSSRFLTFMNLALDRYQADERVWHVSGWNYPIDPGALGDAFFLRVMNCWGWGTWKDRWQHFEKNTEKLISEFDEKMIRDFDLNGSGVFWSQVILNLENKIDTWAIYWYATIFKNGGLCLNPSVSYLDNIGHDGSGTHGSRAGRTYSTSLSTNPAPNLPVDIAESELGIERIFEYYQSIRPKLARRIASKAHAFFKRMGAL</sequence>
<dbReference type="RefSeq" id="WP_150988855.1">
    <property type="nucleotide sequence ID" value="NZ_CP062804.1"/>
</dbReference>